<evidence type="ECO:0000313" key="3">
    <source>
        <dbReference type="EMBL" id="BBJ37750.1"/>
    </source>
</evidence>
<keyword evidence="2" id="KW-1133">Transmembrane helix</keyword>
<evidence type="ECO:0000313" key="4">
    <source>
        <dbReference type="Proteomes" id="UP000463951"/>
    </source>
</evidence>
<protein>
    <submittedName>
        <fullName evidence="3">Uncharacterized protein</fullName>
    </submittedName>
</protein>
<sequence length="163" mass="17072">MRCEPNAMHRTLVERAKIPALFHPCVTEDKNSPSAVGGSGCVCHRAFYDPEFGLPGFVEAPGHGRRVRPARVAGVEVGPGVGGLAAELGEGAGEHALASRHLVHTVRQSFVDGRQQARWAGAAVMGVLLVYVALRGPKNTAPLPADGEAATPEARPAENVTAR</sequence>
<feature type="transmembrane region" description="Helical" evidence="2">
    <location>
        <begin position="117"/>
        <end position="134"/>
    </location>
</feature>
<name>A0A499UD97_9ACTN</name>
<dbReference type="AlphaFoldDB" id="A0A499UD97"/>
<evidence type="ECO:0000256" key="1">
    <source>
        <dbReference type="SAM" id="MobiDB-lite"/>
    </source>
</evidence>
<evidence type="ECO:0000256" key="2">
    <source>
        <dbReference type="SAM" id="Phobius"/>
    </source>
</evidence>
<reference evidence="3 4" key="1">
    <citation type="journal article" date="2020" name="Int. J. Syst. Evol. Microbiol.">
        <title>Reclassification of Streptomyces castelarensis and Streptomyces sporoclivatus as later heterotypic synonyms of Streptomyces antimycoticus.</title>
        <authorList>
            <person name="Komaki H."/>
            <person name="Tamura T."/>
        </authorList>
    </citation>
    <scope>NUCLEOTIDE SEQUENCE [LARGE SCALE GENOMIC DNA]</scope>
    <source>
        <strain evidence="3 4">NBRC 100767</strain>
    </source>
</reference>
<dbReference type="EMBL" id="AP019620">
    <property type="protein sequence ID" value="BBJ37750.1"/>
    <property type="molecule type" value="Genomic_DNA"/>
</dbReference>
<proteinExistence type="predicted"/>
<dbReference type="Proteomes" id="UP000463951">
    <property type="component" value="Chromosome"/>
</dbReference>
<keyword evidence="2" id="KW-0812">Transmembrane</keyword>
<accession>A0A499UD97</accession>
<feature type="region of interest" description="Disordered" evidence="1">
    <location>
        <begin position="141"/>
        <end position="163"/>
    </location>
</feature>
<gene>
    <name evidence="3" type="ORF">SSPO_004680</name>
</gene>
<keyword evidence="2" id="KW-0472">Membrane</keyword>
<organism evidence="3 4">
    <name type="scientific">Streptomyces antimycoticus</name>
    <dbReference type="NCBI Taxonomy" id="68175"/>
    <lineage>
        <taxon>Bacteria</taxon>
        <taxon>Bacillati</taxon>
        <taxon>Actinomycetota</taxon>
        <taxon>Actinomycetes</taxon>
        <taxon>Kitasatosporales</taxon>
        <taxon>Streptomycetaceae</taxon>
        <taxon>Streptomyces</taxon>
        <taxon>Streptomyces violaceusniger group</taxon>
    </lineage>
</organism>